<proteinExistence type="inferred from homology"/>
<dbReference type="PANTHER" id="PTHR10543">
    <property type="entry name" value="BETA-CAROTENE DIOXYGENASE"/>
    <property type="match status" value="1"/>
</dbReference>
<dbReference type="EMBL" id="JAPDRK010000003">
    <property type="protein sequence ID" value="KAJ9614576.1"/>
    <property type="molecule type" value="Genomic_DNA"/>
</dbReference>
<dbReference type="Pfam" id="PF03055">
    <property type="entry name" value="RPE65"/>
    <property type="match status" value="1"/>
</dbReference>
<evidence type="ECO:0000313" key="7">
    <source>
        <dbReference type="Proteomes" id="UP001172673"/>
    </source>
</evidence>
<evidence type="ECO:0000313" key="6">
    <source>
        <dbReference type="EMBL" id="KAJ9614576.1"/>
    </source>
</evidence>
<comment type="cofactor">
    <cofactor evidence="5">
        <name>Fe(2+)</name>
        <dbReference type="ChEBI" id="CHEBI:29033"/>
    </cofactor>
    <text evidence="5">Binds 1 Fe(2+) ion per subunit.</text>
</comment>
<protein>
    <recommendedName>
        <fullName evidence="8">Carotenoid oxygenase</fullName>
    </recommendedName>
</protein>
<dbReference type="InterPro" id="IPR004294">
    <property type="entry name" value="Carotenoid_Oase"/>
</dbReference>
<evidence type="ECO:0000256" key="3">
    <source>
        <dbReference type="ARBA" id="ARBA00023002"/>
    </source>
</evidence>
<evidence type="ECO:0008006" key="8">
    <source>
        <dbReference type="Google" id="ProtNLM"/>
    </source>
</evidence>
<gene>
    <name evidence="6" type="ORF">H2200_002713</name>
</gene>
<accession>A0AA38XKB8</accession>
<dbReference type="Proteomes" id="UP001172673">
    <property type="component" value="Unassembled WGS sequence"/>
</dbReference>
<reference evidence="6" key="1">
    <citation type="submission" date="2022-10" db="EMBL/GenBank/DDBJ databases">
        <title>Culturing micro-colonial fungi from biological soil crusts in the Mojave desert and describing Neophaeococcomyces mojavensis, and introducing the new genera and species Taxawa tesnikishii.</title>
        <authorList>
            <person name="Kurbessoian T."/>
            <person name="Stajich J.E."/>
        </authorList>
    </citation>
    <scope>NUCLEOTIDE SEQUENCE</scope>
    <source>
        <strain evidence="6">TK_41</strain>
    </source>
</reference>
<comment type="similarity">
    <text evidence="1">Belongs to the carotenoid oxygenase family.</text>
</comment>
<dbReference type="AlphaFoldDB" id="A0AA38XKB8"/>
<evidence type="ECO:0000256" key="5">
    <source>
        <dbReference type="PIRSR" id="PIRSR604294-1"/>
    </source>
</evidence>
<evidence type="ECO:0000256" key="4">
    <source>
        <dbReference type="ARBA" id="ARBA00023004"/>
    </source>
</evidence>
<dbReference type="GO" id="GO:0010436">
    <property type="term" value="F:carotenoid dioxygenase activity"/>
    <property type="evidence" value="ECO:0007669"/>
    <property type="project" value="TreeGrafter"/>
</dbReference>
<dbReference type="PANTHER" id="PTHR10543:SF89">
    <property type="entry name" value="CAROTENOID 9,10(9',10')-CLEAVAGE DIOXYGENASE 1"/>
    <property type="match status" value="1"/>
</dbReference>
<feature type="binding site" evidence="5">
    <location>
        <position position="181"/>
    </location>
    <ligand>
        <name>Fe cation</name>
        <dbReference type="ChEBI" id="CHEBI:24875"/>
        <note>catalytic</note>
    </ligand>
</feature>
<dbReference type="GO" id="GO:0046872">
    <property type="term" value="F:metal ion binding"/>
    <property type="evidence" value="ECO:0007669"/>
    <property type="project" value="UniProtKB-KW"/>
</dbReference>
<keyword evidence="7" id="KW-1185">Reference proteome</keyword>
<feature type="binding site" evidence="5">
    <location>
        <position position="232"/>
    </location>
    <ligand>
        <name>Fe cation</name>
        <dbReference type="ChEBI" id="CHEBI:24875"/>
        <note>catalytic</note>
    </ligand>
</feature>
<evidence type="ECO:0000256" key="1">
    <source>
        <dbReference type="ARBA" id="ARBA00006787"/>
    </source>
</evidence>
<comment type="caution">
    <text evidence="6">The sequence shown here is derived from an EMBL/GenBank/DDBJ whole genome shotgun (WGS) entry which is preliminary data.</text>
</comment>
<keyword evidence="2 5" id="KW-0479">Metal-binding</keyword>
<feature type="binding site" evidence="5">
    <location>
        <position position="488"/>
    </location>
    <ligand>
        <name>Fe cation</name>
        <dbReference type="ChEBI" id="CHEBI:24875"/>
        <note>catalytic</note>
    </ligand>
</feature>
<evidence type="ECO:0000256" key="2">
    <source>
        <dbReference type="ARBA" id="ARBA00022723"/>
    </source>
</evidence>
<sequence>MTLEECESRLPVSAEVNFPKNPFFTGPEAPCRFEAEVFNCVVRGSIPKEIDGTYYRVMPDSLWAPLYEDDVFINGDGCINALRIKDGHADFKSRYVRTEKFCIERTARQSVYGKYRNRYTDDPRVKHAVHSTGNTHVVYFENQLLALKEDSRPYAMDPDTLETKCYYDFHGQYSAPTHTAHPKIDPITGEMVTMGYEAKGDSTTDVVYYLFDKHGKKLEECWINAPYAGMMHDMAATEKWIVFALPPLTTVSLDQLKQGHKHFAWDENAPLVFGILPRRNPKPEDVRWYTFRNAFFGHVGNAFDGPDGCVYLDAPLTYGNKFWFFPPVGGDPKVNTQQFKSHYVRWRFNPNAEDRHVEPEVLVDLEGEMPRVDDRYSTRPYKSIFLAMTNKTVGREKAVTGGSYNSIALCDVTSGKYRFWCAGPSVAVHEAAFVPRSPDAPEADGYLITVANRRDVGLSCIIILDTATIENGPIAVIDLPFRLRGGIHGSWVPASDFVQRKDLCDTTGITKEMREQFEGTTVETSFATRFGPASVSVHENGINGHAEKEPPRP</sequence>
<name>A0AA38XKB8_9EURO</name>
<feature type="binding site" evidence="5">
    <location>
        <position position="298"/>
    </location>
    <ligand>
        <name>Fe cation</name>
        <dbReference type="ChEBI" id="CHEBI:24875"/>
        <note>catalytic</note>
    </ligand>
</feature>
<dbReference type="GO" id="GO:0016121">
    <property type="term" value="P:carotene catabolic process"/>
    <property type="evidence" value="ECO:0007669"/>
    <property type="project" value="TreeGrafter"/>
</dbReference>
<keyword evidence="4 5" id="KW-0408">Iron</keyword>
<keyword evidence="3" id="KW-0560">Oxidoreductase</keyword>
<organism evidence="6 7">
    <name type="scientific">Cladophialophora chaetospira</name>
    <dbReference type="NCBI Taxonomy" id="386627"/>
    <lineage>
        <taxon>Eukaryota</taxon>
        <taxon>Fungi</taxon>
        <taxon>Dikarya</taxon>
        <taxon>Ascomycota</taxon>
        <taxon>Pezizomycotina</taxon>
        <taxon>Eurotiomycetes</taxon>
        <taxon>Chaetothyriomycetidae</taxon>
        <taxon>Chaetothyriales</taxon>
        <taxon>Herpotrichiellaceae</taxon>
        <taxon>Cladophialophora</taxon>
    </lineage>
</organism>